<proteinExistence type="predicted"/>
<dbReference type="EMBL" id="AEDY01000024">
    <property type="protein sequence ID" value="EFO54908.1"/>
    <property type="molecule type" value="Genomic_DNA"/>
</dbReference>
<keyword evidence="1" id="KW-0812">Transmembrane</keyword>
<sequence length="37" mass="4436">MLILFEKWSMIVKFILILHFFIVLEGLVLTLFLNIVK</sequence>
<name>A0ABP2JCP3_9STRE</name>
<gene>
    <name evidence="2" type="ORF">SIN_0421</name>
</gene>
<evidence type="ECO:0008006" key="3">
    <source>
        <dbReference type="Google" id="ProtNLM"/>
    </source>
</evidence>
<comment type="caution">
    <text evidence="2">The sequence shown here is derived from an EMBL/GenBank/DDBJ whole genome shotgun (WGS) entry which is preliminary data.</text>
</comment>
<protein>
    <recommendedName>
        <fullName evidence="3">NADH dehydrogenase subunit 4L</fullName>
    </recommendedName>
</protein>
<keyword evidence="1" id="KW-1133">Transmembrane helix</keyword>
<accession>A0ABP2JCP3</accession>
<feature type="transmembrane region" description="Helical" evidence="1">
    <location>
        <begin position="12"/>
        <end position="36"/>
    </location>
</feature>
<keyword evidence="1" id="KW-0472">Membrane</keyword>
<evidence type="ECO:0000313" key="2">
    <source>
        <dbReference type="EMBL" id="EFO54908.1"/>
    </source>
</evidence>
<organism evidence="2">
    <name type="scientific">Streptococcus infantis SK1302</name>
    <dbReference type="NCBI Taxonomy" id="871237"/>
    <lineage>
        <taxon>Bacteria</taxon>
        <taxon>Bacillati</taxon>
        <taxon>Bacillota</taxon>
        <taxon>Bacilli</taxon>
        <taxon>Lactobacillales</taxon>
        <taxon>Streptococcaceae</taxon>
        <taxon>Streptococcus</taxon>
    </lineage>
</organism>
<reference evidence="2" key="1">
    <citation type="submission" date="2010-09" db="EMBL/GenBank/DDBJ databases">
        <authorList>
            <person name="Daugherty S.C."/>
            <person name="Kilian M."/>
            <person name="Tettelin H."/>
        </authorList>
    </citation>
    <scope>NUCLEOTIDE SEQUENCE [LARGE SCALE GENOMIC DNA]</scope>
    <source>
        <strain evidence="2">SK1302</strain>
    </source>
</reference>
<evidence type="ECO:0000256" key="1">
    <source>
        <dbReference type="SAM" id="Phobius"/>
    </source>
</evidence>